<protein>
    <submittedName>
        <fullName evidence="2">Transglutaminase domain-containing protein</fullName>
    </submittedName>
</protein>
<sequence>MNTSDRRARHSAFSDPGRHGQLLRDLSGIEEICTVVNNLVLHYRAEEHLLRDDRRDEINLRWISVLLDLDQARHSAPLLHPRPPADRVAGCCRDHALLAVAALREQGIPARTRVGFNVAPDFCGDHVVAEWWNGTRWQRFDPELQPGTRPFDIRDLPTGAGAPFETAAEVWTGYRAGRLDPSRYGVAPGSELSGPGFIRMYVVMEFLHRHGHEALLWDEIGNGITDSDADELARLLLAADAGDASAEDHLERRFQTDPKLRPGSTVIQLSPYGDPPVTVDLVR</sequence>
<evidence type="ECO:0000313" key="2">
    <source>
        <dbReference type="EMBL" id="TDC14291.1"/>
    </source>
</evidence>
<feature type="domain" description="Transglutaminase-like" evidence="1">
    <location>
        <begin position="85"/>
        <end position="144"/>
    </location>
</feature>
<dbReference type="Proteomes" id="UP000295075">
    <property type="component" value="Unassembled WGS sequence"/>
</dbReference>
<organism evidence="2 3">
    <name type="scientific">Kribbella albertanoniae</name>
    <dbReference type="NCBI Taxonomy" id="1266829"/>
    <lineage>
        <taxon>Bacteria</taxon>
        <taxon>Bacillati</taxon>
        <taxon>Actinomycetota</taxon>
        <taxon>Actinomycetes</taxon>
        <taxon>Propionibacteriales</taxon>
        <taxon>Kribbellaceae</taxon>
        <taxon>Kribbella</taxon>
    </lineage>
</organism>
<dbReference type="InterPro" id="IPR038765">
    <property type="entry name" value="Papain-like_cys_pep_sf"/>
</dbReference>
<dbReference type="SUPFAM" id="SSF54001">
    <property type="entry name" value="Cysteine proteinases"/>
    <property type="match status" value="1"/>
</dbReference>
<comment type="caution">
    <text evidence="2">The sequence shown here is derived from an EMBL/GenBank/DDBJ whole genome shotgun (WGS) entry which is preliminary data.</text>
</comment>
<dbReference type="OrthoDB" id="148799at2"/>
<reference evidence="2 3" key="1">
    <citation type="submission" date="2019-03" db="EMBL/GenBank/DDBJ databases">
        <title>Draft genome sequences of novel Actinobacteria.</title>
        <authorList>
            <person name="Sahin N."/>
            <person name="Ay H."/>
            <person name="Saygin H."/>
        </authorList>
    </citation>
    <scope>NUCLEOTIDE SEQUENCE [LARGE SCALE GENOMIC DNA]</scope>
    <source>
        <strain evidence="2 3">JCM 30547</strain>
    </source>
</reference>
<dbReference type="InterPro" id="IPR002931">
    <property type="entry name" value="Transglutaminase-like"/>
</dbReference>
<proteinExistence type="predicted"/>
<evidence type="ECO:0000313" key="3">
    <source>
        <dbReference type="Proteomes" id="UP000295075"/>
    </source>
</evidence>
<dbReference type="EMBL" id="SMKA01000443">
    <property type="protein sequence ID" value="TDC14291.1"/>
    <property type="molecule type" value="Genomic_DNA"/>
</dbReference>
<dbReference type="SMART" id="SM00460">
    <property type="entry name" value="TGc"/>
    <property type="match status" value="1"/>
</dbReference>
<gene>
    <name evidence="2" type="ORF">E1261_43715</name>
</gene>
<evidence type="ECO:0000259" key="1">
    <source>
        <dbReference type="SMART" id="SM00460"/>
    </source>
</evidence>
<name>A0A4R4NWS8_9ACTN</name>
<dbReference type="Gene3D" id="3.10.620.30">
    <property type="match status" value="1"/>
</dbReference>
<dbReference type="AlphaFoldDB" id="A0A4R4NWS8"/>
<accession>A0A4R4NWS8</accession>
<dbReference type="Pfam" id="PF01841">
    <property type="entry name" value="Transglut_core"/>
    <property type="match status" value="1"/>
</dbReference>
<dbReference type="RefSeq" id="WP_132416113.1">
    <property type="nucleotide sequence ID" value="NZ_SMKA01000443.1"/>
</dbReference>
<keyword evidence="3" id="KW-1185">Reference proteome</keyword>